<sequence length="436" mass="49023">MVNSKNVAFKVDKQKPNQGLVSQPYAGVINCRKPRGKRALKPPTEVKSQQVPMPAALLKLSGVAQAGQKRKRDGDATGDDSQADSYAGDSLSRNASPASSVLSTASARPFPTQKANAPKPTKLRRGKTLSKGVDLDCWFTILSFSDPAQLLEMRSKIASCYRFLRNNPALWKHSRSYYYGDDLPNPTKEINEFQYAQLRHGHGCMSCGAPSTRKTYWAFLRRWCKACLQSKTIKETDALALFKGASGVDTFFIQKCLPTGIIDSWGNFVGAGPAQTHSLKTVYLASDVNELVAEYVKESQENPASWHAEIRTWISAKQKIVDDRRVFAKKMESWEDTTRASKSFEYQGKKDARKLFYLEKASQLSPPITLRQLERCPAFRRAIVIPKEPSMTSWLQLKPKLEKEVESAREGLSRELYMERPPPQYFTTPSPDSDMY</sequence>
<dbReference type="Proteomes" id="UP000700596">
    <property type="component" value="Unassembled WGS sequence"/>
</dbReference>
<feature type="compositionally biased region" description="Polar residues" evidence="1">
    <location>
        <begin position="91"/>
        <end position="106"/>
    </location>
</feature>
<dbReference type="AlphaFoldDB" id="A0A9P9DUJ3"/>
<reference evidence="2" key="1">
    <citation type="journal article" date="2021" name="Nat. Commun.">
        <title>Genetic determinants of endophytism in the Arabidopsis root mycobiome.</title>
        <authorList>
            <person name="Mesny F."/>
            <person name="Miyauchi S."/>
            <person name="Thiergart T."/>
            <person name="Pickel B."/>
            <person name="Atanasova L."/>
            <person name="Karlsson M."/>
            <person name="Huettel B."/>
            <person name="Barry K.W."/>
            <person name="Haridas S."/>
            <person name="Chen C."/>
            <person name="Bauer D."/>
            <person name="Andreopoulos W."/>
            <person name="Pangilinan J."/>
            <person name="LaButti K."/>
            <person name="Riley R."/>
            <person name="Lipzen A."/>
            <person name="Clum A."/>
            <person name="Drula E."/>
            <person name="Henrissat B."/>
            <person name="Kohler A."/>
            <person name="Grigoriev I.V."/>
            <person name="Martin F.M."/>
            <person name="Hacquard S."/>
        </authorList>
    </citation>
    <scope>NUCLEOTIDE SEQUENCE</scope>
    <source>
        <strain evidence="2">MPI-CAGE-CH-0243</strain>
    </source>
</reference>
<evidence type="ECO:0000313" key="3">
    <source>
        <dbReference type="Proteomes" id="UP000700596"/>
    </source>
</evidence>
<feature type="region of interest" description="Disordered" evidence="1">
    <location>
        <begin position="1"/>
        <end position="125"/>
    </location>
</feature>
<dbReference type="OrthoDB" id="2322499at2759"/>
<comment type="caution">
    <text evidence="2">The sequence shown here is derived from an EMBL/GenBank/DDBJ whole genome shotgun (WGS) entry which is preliminary data.</text>
</comment>
<name>A0A9P9DUJ3_9PLEO</name>
<organism evidence="2 3">
    <name type="scientific">Dendryphion nanum</name>
    <dbReference type="NCBI Taxonomy" id="256645"/>
    <lineage>
        <taxon>Eukaryota</taxon>
        <taxon>Fungi</taxon>
        <taxon>Dikarya</taxon>
        <taxon>Ascomycota</taxon>
        <taxon>Pezizomycotina</taxon>
        <taxon>Dothideomycetes</taxon>
        <taxon>Pleosporomycetidae</taxon>
        <taxon>Pleosporales</taxon>
        <taxon>Torulaceae</taxon>
        <taxon>Dendryphion</taxon>
    </lineage>
</organism>
<accession>A0A9P9DUJ3</accession>
<dbReference type="EMBL" id="JAGMWT010000007">
    <property type="protein sequence ID" value="KAH7125309.1"/>
    <property type="molecule type" value="Genomic_DNA"/>
</dbReference>
<evidence type="ECO:0000313" key="2">
    <source>
        <dbReference type="EMBL" id="KAH7125309.1"/>
    </source>
</evidence>
<keyword evidence="3" id="KW-1185">Reference proteome</keyword>
<feature type="compositionally biased region" description="Polar residues" evidence="1">
    <location>
        <begin position="425"/>
        <end position="436"/>
    </location>
</feature>
<protein>
    <recommendedName>
        <fullName evidence="4">F-box protein</fullName>
    </recommendedName>
</protein>
<evidence type="ECO:0008006" key="4">
    <source>
        <dbReference type="Google" id="ProtNLM"/>
    </source>
</evidence>
<feature type="region of interest" description="Disordered" evidence="1">
    <location>
        <begin position="412"/>
        <end position="436"/>
    </location>
</feature>
<gene>
    <name evidence="2" type="ORF">B0J11DRAFT_301931</name>
</gene>
<evidence type="ECO:0000256" key="1">
    <source>
        <dbReference type="SAM" id="MobiDB-lite"/>
    </source>
</evidence>
<proteinExistence type="predicted"/>